<dbReference type="InterPro" id="IPR051288">
    <property type="entry name" value="Serum_paraoxonase/arylesterase"/>
</dbReference>
<feature type="compositionally biased region" description="Basic and acidic residues" evidence="1">
    <location>
        <begin position="491"/>
        <end position="500"/>
    </location>
</feature>
<dbReference type="Gene3D" id="2.120.10.30">
    <property type="entry name" value="TolB, C-terminal domain"/>
    <property type="match status" value="1"/>
</dbReference>
<dbReference type="PROSITE" id="PS50280">
    <property type="entry name" value="SET"/>
    <property type="match status" value="1"/>
</dbReference>
<dbReference type="EMBL" id="NAJM01000022">
    <property type="protein sequence ID" value="RVX70560.1"/>
    <property type="molecule type" value="Genomic_DNA"/>
</dbReference>
<dbReference type="VEuPathDB" id="FungiDB:PV10_09096"/>
<proteinExistence type="predicted"/>
<dbReference type="PANTHER" id="PTHR11799">
    <property type="entry name" value="PARAOXONASE"/>
    <property type="match status" value="1"/>
</dbReference>
<dbReference type="SMART" id="SM00317">
    <property type="entry name" value="SET"/>
    <property type="match status" value="1"/>
</dbReference>
<keyword evidence="2" id="KW-0732">Signal</keyword>
<sequence>MSGKLLALPLLVAALGALYSNPNPILDRFAGREAHARIHTDHLGHGALNNDKCWKFPVGQACEDVRIHYPSGTAILACGYPETRNAFYPPLHRHDMPADKNYHEYFIKYDLNTNTTTKLRIEGLDESHDLILHGIDFLEPKDDPSKLYMFAVNHGRKGETIALFSYTIGSDVLTFIREFSHSKIKTPNAVAATGLDSFFITNDHYFYGGFLGGIARTLEGKFGPWKWASDVVYCSSSASGAELDCKTVSPPNAHPSANGALLVDGGKTLMINDIVHATTTVYDVDPVTKQLTTRKVVQLGAAADNLSEIPGSGDVAVCVFPDLIGLIGALTGDVTRPDVKSDAAILRLVKSKDYEPEVLYWDDGSLITVLTGAAVDPVRHRLIAGGVVAKQFIVCDITGVKLFFLETGDGRLMIIEDPQDRSMDPAQLRQQLVQDVDKIVESLTTLQFELKHLPSPARSDSNGLERESRTGSGSEDKIREPGSILNISGPAERRKSEHPSAQRRKTVGGLSISKTTIASSEPSRSPSPPTTRQLQTDQSRFRKRRRVEEAPRLVQSNVDKLIEGIWKEIHNPNSLVLDQEYTSLLDDLTHKDTLSGSNRVGATSFEVATRSCRRLTEGARAGRALEVIMQAHWIDCFDSQIAELAETRPYQRPLEHKKATLLQACESFSWSEKDLRNRMAIWKGYRDIKAVAGWSALIFAGPGIYRFCKYRLGLDPEALSKLRALRTRFEVAADTIHPDWRQLLLIVGESAQLHWRGHPHDWVVSKRKDALPLGFTYRQWDANFSFRHISESIVDAEKWGDSIDPRRVGDGPDFICNLCSHWQSANPQTNECACFSEQFGVQNAKRPCPVQVYQTENGRNNGLIACCSFARGVAVGEFVGLVTKGLSHIDVMQSRARDGGEPYQIWQGRCGNFTRFINHSCEPNCMFQTFVWLGVQRILVISKGVAAGKELTVDYSSRYWEQLDKKCLCGSVKCRFGNRSPAVRT</sequence>
<gene>
    <name evidence="4" type="ORF">B0A52_05211</name>
</gene>
<comment type="caution">
    <text evidence="4">The sequence shown here is derived from an EMBL/GenBank/DDBJ whole genome shotgun (WGS) entry which is preliminary data.</text>
</comment>
<dbReference type="SUPFAM" id="SSF82199">
    <property type="entry name" value="SET domain"/>
    <property type="match status" value="1"/>
</dbReference>
<dbReference type="InterPro" id="IPR001214">
    <property type="entry name" value="SET_dom"/>
</dbReference>
<dbReference type="Pfam" id="PF00856">
    <property type="entry name" value="SET"/>
    <property type="match status" value="1"/>
</dbReference>
<feature type="region of interest" description="Disordered" evidence="1">
    <location>
        <begin position="454"/>
        <end position="548"/>
    </location>
</feature>
<dbReference type="PANTHER" id="PTHR11799:SF12">
    <property type="entry name" value="PARAOXONASE-RELATED"/>
    <property type="match status" value="1"/>
</dbReference>
<dbReference type="Proteomes" id="UP000288859">
    <property type="component" value="Unassembled WGS sequence"/>
</dbReference>
<dbReference type="Gene3D" id="2.170.270.10">
    <property type="entry name" value="SET domain"/>
    <property type="match status" value="1"/>
</dbReference>
<dbReference type="OrthoDB" id="308383at2759"/>
<feature type="chain" id="PRO_5019554339" description="SET domain-containing protein" evidence="2">
    <location>
        <begin position="21"/>
        <end position="985"/>
    </location>
</feature>
<dbReference type="AlphaFoldDB" id="A0A438N489"/>
<evidence type="ECO:0000313" key="4">
    <source>
        <dbReference type="EMBL" id="RVX70560.1"/>
    </source>
</evidence>
<feature type="signal peptide" evidence="2">
    <location>
        <begin position="1"/>
        <end position="20"/>
    </location>
</feature>
<organism evidence="4 5">
    <name type="scientific">Exophiala mesophila</name>
    <name type="common">Black yeast-like fungus</name>
    <dbReference type="NCBI Taxonomy" id="212818"/>
    <lineage>
        <taxon>Eukaryota</taxon>
        <taxon>Fungi</taxon>
        <taxon>Dikarya</taxon>
        <taxon>Ascomycota</taxon>
        <taxon>Pezizomycotina</taxon>
        <taxon>Eurotiomycetes</taxon>
        <taxon>Chaetothyriomycetidae</taxon>
        <taxon>Chaetothyriales</taxon>
        <taxon>Herpotrichiellaceae</taxon>
        <taxon>Exophiala</taxon>
    </lineage>
</organism>
<dbReference type="InterPro" id="IPR046341">
    <property type="entry name" value="SET_dom_sf"/>
</dbReference>
<evidence type="ECO:0000256" key="1">
    <source>
        <dbReference type="SAM" id="MobiDB-lite"/>
    </source>
</evidence>
<dbReference type="VEuPathDB" id="FungiDB:PV10_09095"/>
<dbReference type="InterPro" id="IPR011042">
    <property type="entry name" value="6-blade_b-propeller_TolB-like"/>
</dbReference>
<feature type="domain" description="SET" evidence="3">
    <location>
        <begin position="848"/>
        <end position="956"/>
    </location>
</feature>
<name>A0A438N489_EXOME</name>
<evidence type="ECO:0000313" key="5">
    <source>
        <dbReference type="Proteomes" id="UP000288859"/>
    </source>
</evidence>
<evidence type="ECO:0000256" key="2">
    <source>
        <dbReference type="SAM" id="SignalP"/>
    </source>
</evidence>
<dbReference type="SUPFAM" id="SSF63829">
    <property type="entry name" value="Calcium-dependent phosphotriesterase"/>
    <property type="match status" value="1"/>
</dbReference>
<protein>
    <recommendedName>
        <fullName evidence="3">SET domain-containing protein</fullName>
    </recommendedName>
</protein>
<feature type="compositionally biased region" description="Basic and acidic residues" evidence="1">
    <location>
        <begin position="463"/>
        <end position="480"/>
    </location>
</feature>
<evidence type="ECO:0000259" key="3">
    <source>
        <dbReference type="PROSITE" id="PS50280"/>
    </source>
</evidence>
<accession>A0A438N489</accession>
<reference evidence="4 5" key="1">
    <citation type="submission" date="2017-03" db="EMBL/GenBank/DDBJ databases">
        <title>Genomes of endolithic fungi from Antarctica.</title>
        <authorList>
            <person name="Coleine C."/>
            <person name="Masonjones S."/>
            <person name="Stajich J.E."/>
        </authorList>
    </citation>
    <scope>NUCLEOTIDE SEQUENCE [LARGE SCALE GENOMIC DNA]</scope>
    <source>
        <strain evidence="4 5">CCFEE 6314</strain>
    </source>
</reference>